<gene>
    <name evidence="1" type="ordered locus">Phep_1761</name>
</gene>
<dbReference type="AlphaFoldDB" id="C6XVA4"/>
<dbReference type="Proteomes" id="UP000000852">
    <property type="component" value="Chromosome"/>
</dbReference>
<accession>C6XVA4</accession>
<keyword evidence="2" id="KW-1185">Reference proteome</keyword>
<dbReference type="EMBL" id="CP001681">
    <property type="protein sequence ID" value="ACU03970.1"/>
    <property type="molecule type" value="Genomic_DNA"/>
</dbReference>
<dbReference type="HOGENOM" id="CLU_3120880_0_0_10"/>
<evidence type="ECO:0000313" key="2">
    <source>
        <dbReference type="Proteomes" id="UP000000852"/>
    </source>
</evidence>
<evidence type="ECO:0000313" key="1">
    <source>
        <dbReference type="EMBL" id="ACU03970.1"/>
    </source>
</evidence>
<sequence>MELIKNSHICIMKIKELNKKNIPIVAVDSTLDKYRNHPAFQSKVDKANDMLRTVGLPKLKK</sequence>
<reference evidence="1 2" key="1">
    <citation type="journal article" date="2009" name="Stand. Genomic Sci.">
        <title>Complete genome sequence of Pedobacter heparinus type strain (HIM 762-3).</title>
        <authorList>
            <person name="Han C."/>
            <person name="Spring S."/>
            <person name="Lapidus A."/>
            <person name="Del Rio T.G."/>
            <person name="Tice H."/>
            <person name="Copeland A."/>
            <person name="Cheng J.F."/>
            <person name="Lucas S."/>
            <person name="Chen F."/>
            <person name="Nolan M."/>
            <person name="Bruce D."/>
            <person name="Goodwin L."/>
            <person name="Pitluck S."/>
            <person name="Ivanova N."/>
            <person name="Mavromatis K."/>
            <person name="Mikhailova N."/>
            <person name="Pati A."/>
            <person name="Chen A."/>
            <person name="Palaniappan K."/>
            <person name="Land M."/>
            <person name="Hauser L."/>
            <person name="Chang Y.J."/>
            <person name="Jeffries C.C."/>
            <person name="Saunders E."/>
            <person name="Chertkov O."/>
            <person name="Brettin T."/>
            <person name="Goker M."/>
            <person name="Rohde M."/>
            <person name="Bristow J."/>
            <person name="Eisen J.A."/>
            <person name="Markowitz V."/>
            <person name="Hugenholtz P."/>
            <person name="Kyrpides N.C."/>
            <person name="Klenk H.P."/>
            <person name="Detter J.C."/>
        </authorList>
    </citation>
    <scope>NUCLEOTIDE SEQUENCE [LARGE SCALE GENOMIC DNA]</scope>
    <source>
        <strain evidence="2">ATCC 13125 / DSM 2366 / CIP 104194 / JCM 7457 / NBRC 12017 / NCIMB 9290 / NRRL B-14731 / HIM 762-3</strain>
    </source>
</reference>
<dbReference type="KEGG" id="phe:Phep_1761"/>
<organism evidence="1 2">
    <name type="scientific">Pedobacter heparinus (strain ATCC 13125 / DSM 2366 / CIP 104194 / JCM 7457 / NBRC 12017 / NCIMB 9290 / NRRL B-14731 / HIM 762-3)</name>
    <dbReference type="NCBI Taxonomy" id="485917"/>
    <lineage>
        <taxon>Bacteria</taxon>
        <taxon>Pseudomonadati</taxon>
        <taxon>Bacteroidota</taxon>
        <taxon>Sphingobacteriia</taxon>
        <taxon>Sphingobacteriales</taxon>
        <taxon>Sphingobacteriaceae</taxon>
        <taxon>Pedobacter</taxon>
    </lineage>
</organism>
<protein>
    <submittedName>
        <fullName evidence="1">Uncharacterized protein</fullName>
    </submittedName>
</protein>
<name>C6XVA4_PEDHD</name>
<proteinExistence type="predicted"/>